<feature type="compositionally biased region" description="Polar residues" evidence="1">
    <location>
        <begin position="1"/>
        <end position="11"/>
    </location>
</feature>
<gene>
    <name evidence="2" type="ORF">OHB35_27960</name>
</gene>
<proteinExistence type="predicted"/>
<dbReference type="Proteomes" id="UP001340816">
    <property type="component" value="Chromosome"/>
</dbReference>
<organism evidence="2 3">
    <name type="scientific">Streptomyces phaeochromogenes</name>
    <dbReference type="NCBI Taxonomy" id="1923"/>
    <lineage>
        <taxon>Bacteria</taxon>
        <taxon>Bacillati</taxon>
        <taxon>Actinomycetota</taxon>
        <taxon>Actinomycetes</taxon>
        <taxon>Kitasatosporales</taxon>
        <taxon>Streptomycetaceae</taxon>
        <taxon>Streptomyces</taxon>
        <taxon>Streptomyces phaeochromogenes group</taxon>
    </lineage>
</organism>
<reference evidence="2 3" key="1">
    <citation type="submission" date="2022-10" db="EMBL/GenBank/DDBJ databases">
        <title>The complete genomes of actinobacterial strains from the NBC collection.</title>
        <authorList>
            <person name="Joergensen T.S."/>
            <person name="Alvarez Arevalo M."/>
            <person name="Sterndorff E.B."/>
            <person name="Faurdal D."/>
            <person name="Vuksanovic O."/>
            <person name="Mourched A.-S."/>
            <person name="Charusanti P."/>
            <person name="Shaw S."/>
            <person name="Blin K."/>
            <person name="Weber T."/>
        </authorList>
    </citation>
    <scope>NUCLEOTIDE SEQUENCE [LARGE SCALE GENOMIC DNA]</scope>
    <source>
        <strain evidence="2 3">NBC 01752</strain>
    </source>
</reference>
<sequence length="301" mass="32132">MSSSVHAQEQSHLGEEQRRTRIPARTTPAPAPALGTAPLSPAALLSLQRSAGNAAVARLAVQRVPTETQGAPAPTTEEPRSVFDFDSDSESDAESDVTATQEDNVLPFHKSLFALRKVIRAGMNSEQGKGGKWTVTARIDPGAPWTSAEFRNEDEVGHVWLELTSPVGDSTTFGFYPRNGAGVLPVPGEIICPDHHGGEKEQKTAGVGLDDVLNGYRAALGRVDAKYHLATYNCASFASDVWRAMTGNPLPSGMVISNPASAAESVRAEREMRKSFNGQEMTGDMEDLIEMVSSGHIPPAL</sequence>
<evidence type="ECO:0008006" key="4">
    <source>
        <dbReference type="Google" id="ProtNLM"/>
    </source>
</evidence>
<dbReference type="RefSeq" id="WP_326760260.1">
    <property type="nucleotide sequence ID" value="NZ_CP108690.1"/>
</dbReference>
<evidence type="ECO:0000313" key="2">
    <source>
        <dbReference type="EMBL" id="WSD16776.1"/>
    </source>
</evidence>
<name>A0ABZ1HHN2_STRPH</name>
<keyword evidence="3" id="KW-1185">Reference proteome</keyword>
<feature type="compositionally biased region" description="Low complexity" evidence="1">
    <location>
        <begin position="23"/>
        <end position="37"/>
    </location>
</feature>
<feature type="region of interest" description="Disordered" evidence="1">
    <location>
        <begin position="1"/>
        <end position="37"/>
    </location>
</feature>
<feature type="compositionally biased region" description="Acidic residues" evidence="1">
    <location>
        <begin position="85"/>
        <end position="95"/>
    </location>
</feature>
<feature type="region of interest" description="Disordered" evidence="1">
    <location>
        <begin position="63"/>
        <end position="100"/>
    </location>
</feature>
<protein>
    <recommendedName>
        <fullName evidence="4">PPPDE domain-containing protein</fullName>
    </recommendedName>
</protein>
<dbReference type="EMBL" id="CP109135">
    <property type="protein sequence ID" value="WSD16776.1"/>
    <property type="molecule type" value="Genomic_DNA"/>
</dbReference>
<evidence type="ECO:0000256" key="1">
    <source>
        <dbReference type="SAM" id="MobiDB-lite"/>
    </source>
</evidence>
<evidence type="ECO:0000313" key="3">
    <source>
        <dbReference type="Proteomes" id="UP001340816"/>
    </source>
</evidence>
<accession>A0ABZ1HHN2</accession>